<name>A0ABN2ALZ9_9MICO</name>
<keyword evidence="3" id="KW-1185">Reference proteome</keyword>
<keyword evidence="1" id="KW-0812">Transmembrane</keyword>
<keyword evidence="1" id="KW-1133">Transmembrane helix</keyword>
<protein>
    <submittedName>
        <fullName evidence="2">Uncharacterized protein</fullName>
    </submittedName>
</protein>
<dbReference type="EMBL" id="BAAALX010000013">
    <property type="protein sequence ID" value="GAA1521505.1"/>
    <property type="molecule type" value="Genomic_DNA"/>
</dbReference>
<feature type="transmembrane region" description="Helical" evidence="1">
    <location>
        <begin position="35"/>
        <end position="55"/>
    </location>
</feature>
<keyword evidence="1" id="KW-0472">Membrane</keyword>
<reference evidence="2 3" key="1">
    <citation type="journal article" date="2019" name="Int. J. Syst. Evol. Microbiol.">
        <title>The Global Catalogue of Microorganisms (GCM) 10K type strain sequencing project: providing services to taxonomists for standard genome sequencing and annotation.</title>
        <authorList>
            <consortium name="The Broad Institute Genomics Platform"/>
            <consortium name="The Broad Institute Genome Sequencing Center for Infectious Disease"/>
            <person name="Wu L."/>
            <person name="Ma J."/>
        </authorList>
    </citation>
    <scope>NUCLEOTIDE SEQUENCE [LARGE SCALE GENOMIC DNA]</scope>
    <source>
        <strain evidence="2 3">JCM 13318</strain>
    </source>
</reference>
<proteinExistence type="predicted"/>
<feature type="transmembrane region" description="Helical" evidence="1">
    <location>
        <begin position="7"/>
        <end position="29"/>
    </location>
</feature>
<comment type="caution">
    <text evidence="2">The sequence shown here is derived from an EMBL/GenBank/DDBJ whole genome shotgun (WGS) entry which is preliminary data.</text>
</comment>
<gene>
    <name evidence="2" type="ORF">GCM10009690_25960</name>
</gene>
<evidence type="ECO:0000256" key="1">
    <source>
        <dbReference type="SAM" id="Phobius"/>
    </source>
</evidence>
<accession>A0ABN2ALZ9</accession>
<evidence type="ECO:0000313" key="3">
    <source>
        <dbReference type="Proteomes" id="UP001500177"/>
    </source>
</evidence>
<organism evidence="2 3">
    <name type="scientific">Brevibacterium permense</name>
    <dbReference type="NCBI Taxonomy" id="234834"/>
    <lineage>
        <taxon>Bacteria</taxon>
        <taxon>Bacillati</taxon>
        <taxon>Actinomycetota</taxon>
        <taxon>Actinomycetes</taxon>
        <taxon>Micrococcales</taxon>
        <taxon>Brevibacteriaceae</taxon>
        <taxon>Brevibacterium</taxon>
    </lineage>
</organism>
<evidence type="ECO:0000313" key="2">
    <source>
        <dbReference type="EMBL" id="GAA1521505.1"/>
    </source>
</evidence>
<dbReference type="RefSeq" id="WP_173157970.1">
    <property type="nucleotide sequence ID" value="NZ_BAAALX010000013.1"/>
</dbReference>
<dbReference type="Proteomes" id="UP001500177">
    <property type="component" value="Unassembled WGS sequence"/>
</dbReference>
<sequence length="148" mass="15311">MSSDRVAVLLIIAGLCALLAGFVAGLAVFSTMWTLLGFGVALTLIAMSFIISVMNQRPRQARERDQLRRLNSIGTALLLAGLTCAAVVGLTISGFIALVDDTTLQSSPAQNALVWVGVIATALGVVGLVGAAVVKFGIRLIRTSNLGS</sequence>
<feature type="transmembrane region" description="Helical" evidence="1">
    <location>
        <begin position="76"/>
        <end position="100"/>
    </location>
</feature>
<feature type="transmembrane region" description="Helical" evidence="1">
    <location>
        <begin position="112"/>
        <end position="134"/>
    </location>
</feature>